<protein>
    <submittedName>
        <fullName evidence="2">Uncharacterized protein</fullName>
    </submittedName>
</protein>
<name>A0A1Y2DP61_9FUNG</name>
<gene>
    <name evidence="2" type="ORF">LY90DRAFT_643007</name>
</gene>
<proteinExistence type="predicted"/>
<reference evidence="2 3" key="1">
    <citation type="submission" date="2016-08" db="EMBL/GenBank/DDBJ databases">
        <title>A Parts List for Fungal Cellulosomes Revealed by Comparative Genomics.</title>
        <authorList>
            <consortium name="DOE Joint Genome Institute"/>
            <person name="Haitjema C.H."/>
            <person name="Gilmore S.P."/>
            <person name="Henske J.K."/>
            <person name="Solomon K.V."/>
            <person name="De Groot R."/>
            <person name="Kuo A."/>
            <person name="Mondo S.J."/>
            <person name="Salamov A.A."/>
            <person name="Labutti K."/>
            <person name="Zhao Z."/>
            <person name="Chiniquy J."/>
            <person name="Barry K."/>
            <person name="Brewer H.M."/>
            <person name="Purvine S.O."/>
            <person name="Wright A.T."/>
            <person name="Boxma B."/>
            <person name="Van Alen T."/>
            <person name="Hackstein J.H."/>
            <person name="Baker S.E."/>
            <person name="Grigoriev I.V."/>
            <person name="O'Malley M.A."/>
        </authorList>
    </citation>
    <scope>NUCLEOTIDE SEQUENCE [LARGE SCALE GENOMIC DNA]</scope>
    <source>
        <strain evidence="2 3">G1</strain>
    </source>
</reference>
<organism evidence="2 3">
    <name type="scientific">Neocallimastix californiae</name>
    <dbReference type="NCBI Taxonomy" id="1754190"/>
    <lineage>
        <taxon>Eukaryota</taxon>
        <taxon>Fungi</taxon>
        <taxon>Fungi incertae sedis</taxon>
        <taxon>Chytridiomycota</taxon>
        <taxon>Chytridiomycota incertae sedis</taxon>
        <taxon>Neocallimastigomycetes</taxon>
        <taxon>Neocallimastigales</taxon>
        <taxon>Neocallimastigaceae</taxon>
        <taxon>Neocallimastix</taxon>
    </lineage>
</organism>
<dbReference type="EMBL" id="MCOG01000060">
    <property type="protein sequence ID" value="ORY61083.1"/>
    <property type="molecule type" value="Genomic_DNA"/>
</dbReference>
<evidence type="ECO:0000313" key="2">
    <source>
        <dbReference type="EMBL" id="ORY61083.1"/>
    </source>
</evidence>
<evidence type="ECO:0000313" key="3">
    <source>
        <dbReference type="Proteomes" id="UP000193920"/>
    </source>
</evidence>
<accession>A0A1Y2DP61</accession>
<feature type="compositionally biased region" description="Basic and acidic residues" evidence="1">
    <location>
        <begin position="350"/>
        <end position="364"/>
    </location>
</feature>
<feature type="region of interest" description="Disordered" evidence="1">
    <location>
        <begin position="350"/>
        <end position="372"/>
    </location>
</feature>
<comment type="caution">
    <text evidence="2">The sequence shown here is derived from an EMBL/GenBank/DDBJ whole genome shotgun (WGS) entry which is preliminary data.</text>
</comment>
<keyword evidence="3" id="KW-1185">Reference proteome</keyword>
<dbReference type="Proteomes" id="UP000193920">
    <property type="component" value="Unassembled WGS sequence"/>
</dbReference>
<dbReference type="AlphaFoldDB" id="A0A1Y2DP61"/>
<evidence type="ECO:0000256" key="1">
    <source>
        <dbReference type="SAM" id="MobiDB-lite"/>
    </source>
</evidence>
<sequence length="589" mass="70034">MSYKTKRFFQELKSYIVENVPEIFFSSDRNSTKSKKNLYLNSHKNKKYRSGNIRHIIKSNDILYQLLKNKYKDVNTDIISTVSPMKNLINYHNHPINIFNLYFLNFFNDPSKGGKYISSISKKEINIKNIVPFLRKEFYLTVMNTLPRTELYQIFKKISLDCPFAVQKNRKAMILLNGKKTRYFNTFYDILKTLKHDDILKFYYFLLYLLCVSNTKLRWRQRRKRYANYSYDFLKIKGINKTKNDKTIINCSFDLEKKFIQFIYHSILLNSRSHYYDQASKQQRYEPIMNEELKIINSKIYDTFMKNKVNKNILNKEKLLTFDRNDTIKLNDTKSINFLSLISIKQLKEQNKSHHNKSSKENIRDQSSFDNFNEKNDDIQLKAKESKSVNSLNNIIEINDKMSNFSEQKSIEYEEKLEKLSNAIKNENNIDSINGSKINNEINIYNNNNMINIDSINGSKINNEINNTNNKNNNNSNNNNNNNNLKNIECINNTMMVSDKINITKNQNFRHTISKTRKKNKKMMMKESKKILKKFKKNIQKKLKASQPISMTDLIRYEQSCKSCLQSAELLDYDKTIIIKEKYFGYKFD</sequence>